<organism evidence="4 5">
    <name type="scientific">Halocaridina rubra</name>
    <name type="common">Hawaiian red shrimp</name>
    <dbReference type="NCBI Taxonomy" id="373956"/>
    <lineage>
        <taxon>Eukaryota</taxon>
        <taxon>Metazoa</taxon>
        <taxon>Ecdysozoa</taxon>
        <taxon>Arthropoda</taxon>
        <taxon>Crustacea</taxon>
        <taxon>Multicrustacea</taxon>
        <taxon>Malacostraca</taxon>
        <taxon>Eumalacostraca</taxon>
        <taxon>Eucarida</taxon>
        <taxon>Decapoda</taxon>
        <taxon>Pleocyemata</taxon>
        <taxon>Caridea</taxon>
        <taxon>Atyoidea</taxon>
        <taxon>Atyidae</taxon>
        <taxon>Halocaridina</taxon>
    </lineage>
</organism>
<comment type="caution">
    <text evidence="4">The sequence shown here is derived from an EMBL/GenBank/DDBJ whole genome shotgun (WGS) entry which is preliminary data.</text>
</comment>
<dbReference type="EMBL" id="JAXCGZ010013583">
    <property type="protein sequence ID" value="KAK7072251.1"/>
    <property type="molecule type" value="Genomic_DNA"/>
</dbReference>
<evidence type="ECO:0000256" key="2">
    <source>
        <dbReference type="SAM" id="MobiDB-lite"/>
    </source>
</evidence>
<proteinExistence type="predicted"/>
<keyword evidence="1" id="KW-0479">Metal-binding</keyword>
<sequence length="370" mass="42030">MEKVHGKATEKIISKSVREKSGKKSVYKKRGRKPVIKSTLENKGNYECTMCEKIFESVNEFSDHVLSHDVDTCFLCGHKLKSKTDKRRHVTRPVTLKESQCFTCGLKFSLLSEFQEHMNGHSELCRLEECLKNAENLHNLSKEIVNSTQPSDSSKTYDSEENTLFKAMEVMHDHDATDQVQVMDEDIMESCNVSLKEHDFCGEDNHPDTAVLEIEAVHDEISGHHSLRSSNVTSSELKKKSTVTHTLDASLTTSIKEKSSSIKEFSNRRNSYRMSSVSPPRTRGSLKKDITVDEISIVKNIENKPIKKEKSPKKTAKKKDLECEDNKDFVHDLAASYSIYVKNMLRLQPVEKQMAMIKAINSAIAHFISD</sequence>
<evidence type="ECO:0000256" key="1">
    <source>
        <dbReference type="PROSITE-ProRule" id="PRU00042"/>
    </source>
</evidence>
<evidence type="ECO:0000259" key="3">
    <source>
        <dbReference type="PROSITE" id="PS50157"/>
    </source>
</evidence>
<reference evidence="4 5" key="1">
    <citation type="submission" date="2023-11" db="EMBL/GenBank/DDBJ databases">
        <title>Halocaridina rubra genome assembly.</title>
        <authorList>
            <person name="Smith C."/>
        </authorList>
    </citation>
    <scope>NUCLEOTIDE SEQUENCE [LARGE SCALE GENOMIC DNA]</scope>
    <source>
        <strain evidence="4">EP-1</strain>
        <tissue evidence="4">Whole</tissue>
    </source>
</reference>
<gene>
    <name evidence="4" type="ORF">SK128_009478</name>
</gene>
<feature type="domain" description="C2H2-type" evidence="3">
    <location>
        <begin position="46"/>
        <end position="68"/>
    </location>
</feature>
<protein>
    <recommendedName>
        <fullName evidence="3">C2H2-type domain-containing protein</fullName>
    </recommendedName>
</protein>
<keyword evidence="1" id="KW-0862">Zinc</keyword>
<evidence type="ECO:0000313" key="4">
    <source>
        <dbReference type="EMBL" id="KAK7072251.1"/>
    </source>
</evidence>
<evidence type="ECO:0000313" key="5">
    <source>
        <dbReference type="Proteomes" id="UP001381693"/>
    </source>
</evidence>
<keyword evidence="5" id="KW-1185">Reference proteome</keyword>
<dbReference type="GO" id="GO:0008270">
    <property type="term" value="F:zinc ion binding"/>
    <property type="evidence" value="ECO:0007669"/>
    <property type="project" value="UniProtKB-KW"/>
</dbReference>
<feature type="region of interest" description="Disordered" evidence="2">
    <location>
        <begin position="262"/>
        <end position="285"/>
    </location>
</feature>
<keyword evidence="1" id="KW-0863">Zinc-finger</keyword>
<feature type="compositionally biased region" description="Polar residues" evidence="2">
    <location>
        <begin position="268"/>
        <end position="279"/>
    </location>
</feature>
<dbReference type="AlphaFoldDB" id="A0AAN8WXH0"/>
<dbReference type="InterPro" id="IPR013087">
    <property type="entry name" value="Znf_C2H2_type"/>
</dbReference>
<dbReference type="SMART" id="SM00355">
    <property type="entry name" value="ZnF_C2H2"/>
    <property type="match status" value="2"/>
</dbReference>
<accession>A0AAN8WXH0</accession>
<dbReference type="Proteomes" id="UP001381693">
    <property type="component" value="Unassembled WGS sequence"/>
</dbReference>
<dbReference type="PROSITE" id="PS50157">
    <property type="entry name" value="ZINC_FINGER_C2H2_2"/>
    <property type="match status" value="1"/>
</dbReference>
<dbReference type="PROSITE" id="PS00028">
    <property type="entry name" value="ZINC_FINGER_C2H2_1"/>
    <property type="match status" value="2"/>
</dbReference>
<name>A0AAN8WXH0_HALRR</name>